<dbReference type="AlphaFoldDB" id="A0A6B8KDE9"/>
<evidence type="ECO:0000256" key="5">
    <source>
        <dbReference type="ARBA" id="ARBA00022801"/>
    </source>
</evidence>
<dbReference type="GO" id="GO:0110001">
    <property type="term" value="C:toxin-antitoxin complex"/>
    <property type="evidence" value="ECO:0007669"/>
    <property type="project" value="InterPro"/>
</dbReference>
<dbReference type="Proteomes" id="UP000309061">
    <property type="component" value="Chromosome"/>
</dbReference>
<evidence type="ECO:0000256" key="2">
    <source>
        <dbReference type="ARBA" id="ARBA00022649"/>
    </source>
</evidence>
<dbReference type="OrthoDB" id="4829434at2"/>
<keyword evidence="5" id="KW-0378">Hydrolase</keyword>
<dbReference type="KEGG" id="mhey:H2LOC_012600"/>
<name>A0A6B8KDE9_9HYPH</name>
<evidence type="ECO:0000256" key="4">
    <source>
        <dbReference type="ARBA" id="ARBA00022741"/>
    </source>
</evidence>
<evidence type="ECO:0000256" key="1">
    <source>
        <dbReference type="ARBA" id="ARBA00022553"/>
    </source>
</evidence>
<dbReference type="GO" id="GO:0004540">
    <property type="term" value="F:RNA nuclease activity"/>
    <property type="evidence" value="ECO:0007669"/>
    <property type="project" value="InterPro"/>
</dbReference>
<keyword evidence="1" id="KW-0597">Phosphoprotein</keyword>
<protein>
    <submittedName>
        <fullName evidence="6">DUF86 domain-containing protein</fullName>
    </submittedName>
</protein>
<reference evidence="6 7" key="1">
    <citation type="submission" date="2019-11" db="EMBL/GenBank/DDBJ databases">
        <title>The genome sequence of Methylocystis heyeri.</title>
        <authorList>
            <person name="Oshkin I.Y."/>
            <person name="Miroshnikov K."/>
            <person name="Dedysh S.N."/>
        </authorList>
    </citation>
    <scope>NUCLEOTIDE SEQUENCE [LARGE SCALE GENOMIC DNA]</scope>
    <source>
        <strain evidence="6 7">H2</strain>
    </source>
</reference>
<organism evidence="6 7">
    <name type="scientific">Methylocystis heyeri</name>
    <dbReference type="NCBI Taxonomy" id="391905"/>
    <lineage>
        <taxon>Bacteria</taxon>
        <taxon>Pseudomonadati</taxon>
        <taxon>Pseudomonadota</taxon>
        <taxon>Alphaproteobacteria</taxon>
        <taxon>Hyphomicrobiales</taxon>
        <taxon>Methylocystaceae</taxon>
        <taxon>Methylocystis</taxon>
    </lineage>
</organism>
<dbReference type="GO" id="GO:0000166">
    <property type="term" value="F:nucleotide binding"/>
    <property type="evidence" value="ECO:0007669"/>
    <property type="project" value="UniProtKB-KW"/>
</dbReference>
<keyword evidence="3" id="KW-0540">Nuclease</keyword>
<accession>A0A6B8KDE9</accession>
<dbReference type="EMBL" id="CP046052">
    <property type="protein sequence ID" value="QGM46464.1"/>
    <property type="molecule type" value="Genomic_DNA"/>
</dbReference>
<evidence type="ECO:0000313" key="6">
    <source>
        <dbReference type="EMBL" id="QGM46464.1"/>
    </source>
</evidence>
<dbReference type="InterPro" id="IPR051813">
    <property type="entry name" value="HepT_RNase_toxin"/>
</dbReference>
<dbReference type="Pfam" id="PF01934">
    <property type="entry name" value="HepT-like"/>
    <property type="match status" value="1"/>
</dbReference>
<dbReference type="PANTHER" id="PTHR34139:SF1">
    <property type="entry name" value="RNASE MJ1380-RELATED"/>
    <property type="match status" value="1"/>
</dbReference>
<keyword evidence="4" id="KW-0547">Nucleotide-binding</keyword>
<sequence>MTAMKARRVRDYIEHIVAAIGRIESYVEGIDRAAFIKSSLVQDAVIRNFEIIGEAANKIRTVAPEFAQQQAHLRLELAYAMRNALTHGYDSVNLLTVWNTIHNDLPTMKQQMAEILRALKYDE</sequence>
<evidence type="ECO:0000256" key="3">
    <source>
        <dbReference type="ARBA" id="ARBA00022722"/>
    </source>
</evidence>
<gene>
    <name evidence="6" type="ORF">H2LOC_012600</name>
</gene>
<dbReference type="PANTHER" id="PTHR34139">
    <property type="entry name" value="UPF0331 PROTEIN MJ0127"/>
    <property type="match status" value="1"/>
</dbReference>
<evidence type="ECO:0000313" key="7">
    <source>
        <dbReference type="Proteomes" id="UP000309061"/>
    </source>
</evidence>
<dbReference type="RefSeq" id="WP_136496702.1">
    <property type="nucleotide sequence ID" value="NZ_CP046052.1"/>
</dbReference>
<keyword evidence="2" id="KW-1277">Toxin-antitoxin system</keyword>
<proteinExistence type="predicted"/>
<dbReference type="InterPro" id="IPR008201">
    <property type="entry name" value="HepT-like"/>
</dbReference>
<keyword evidence="7" id="KW-1185">Reference proteome</keyword>
<dbReference type="GO" id="GO:0016787">
    <property type="term" value="F:hydrolase activity"/>
    <property type="evidence" value="ECO:0007669"/>
    <property type="project" value="UniProtKB-KW"/>
</dbReference>